<name>A0A916T2C2_9MICO</name>
<feature type="compositionally biased region" description="Low complexity" evidence="1">
    <location>
        <begin position="203"/>
        <end position="213"/>
    </location>
</feature>
<gene>
    <name evidence="2" type="ORF">GCM10011492_14380</name>
</gene>
<dbReference type="Proteomes" id="UP000636793">
    <property type="component" value="Unassembled WGS sequence"/>
</dbReference>
<sequence>MAHDPTVTYDNRFTFGDDAYFLSEDLLGVPVASQHTWWLPEPLSAEALRSIHDGLHQGPLSRLVVESRVPGARRRWVPAPASDRLSIAAEPVPPEGLMAWCDEQLQIPVDPVRGPSWWLSATPVSGGGQLVSLVTRHTIGDGGLIVQAVDAAVTGIRLPQVPDERPGSYAVRLRDDLRDAAHQYVAAGRGLVDAVRALRGRKTPSTPDAPTTADRSDRSLRADPTSSYVPPFVAVDLSADAWRVAADARGGTSNSLLLMVSASLAVAAGLAQEGDTVLVAMPVRRRDEGDYRSNMLGGASVPVRVTTDRHADLRGVRAATKAELTRAADPTRTSVLDRLQPVARVLPRPVIRKIVEGMPASLVSVSNVGRMTVPGGSLGGPTALSMMCRGVHRNITTDLLRAAGGGVTTWLQEFGDRMTLTVEALAPDRIPDRERLAALVTEELGCWDVEPLQVW</sequence>
<protein>
    <submittedName>
        <fullName evidence="2">Uncharacterized protein</fullName>
    </submittedName>
</protein>
<keyword evidence="3" id="KW-1185">Reference proteome</keyword>
<evidence type="ECO:0000313" key="2">
    <source>
        <dbReference type="EMBL" id="GGB25438.1"/>
    </source>
</evidence>
<evidence type="ECO:0000256" key="1">
    <source>
        <dbReference type="SAM" id="MobiDB-lite"/>
    </source>
</evidence>
<feature type="region of interest" description="Disordered" evidence="1">
    <location>
        <begin position="198"/>
        <end position="224"/>
    </location>
</feature>
<dbReference type="AlphaFoldDB" id="A0A916T2C2"/>
<reference evidence="2" key="2">
    <citation type="submission" date="2020-09" db="EMBL/GenBank/DDBJ databases">
        <authorList>
            <person name="Sun Q."/>
            <person name="Zhou Y."/>
        </authorList>
    </citation>
    <scope>NUCLEOTIDE SEQUENCE</scope>
    <source>
        <strain evidence="2">CGMCC 1.15085</strain>
    </source>
</reference>
<reference evidence="2" key="1">
    <citation type="journal article" date="2014" name="Int. J. Syst. Evol. Microbiol.">
        <title>Complete genome sequence of Corynebacterium casei LMG S-19264T (=DSM 44701T), isolated from a smear-ripened cheese.</title>
        <authorList>
            <consortium name="US DOE Joint Genome Institute (JGI-PGF)"/>
            <person name="Walter F."/>
            <person name="Albersmeier A."/>
            <person name="Kalinowski J."/>
            <person name="Ruckert C."/>
        </authorList>
    </citation>
    <scope>NUCLEOTIDE SEQUENCE</scope>
    <source>
        <strain evidence="2">CGMCC 1.15085</strain>
    </source>
</reference>
<evidence type="ECO:0000313" key="3">
    <source>
        <dbReference type="Proteomes" id="UP000636793"/>
    </source>
</evidence>
<comment type="caution">
    <text evidence="2">The sequence shown here is derived from an EMBL/GenBank/DDBJ whole genome shotgun (WGS) entry which is preliminary data.</text>
</comment>
<dbReference type="EMBL" id="BMHI01000002">
    <property type="protein sequence ID" value="GGB25438.1"/>
    <property type="molecule type" value="Genomic_DNA"/>
</dbReference>
<accession>A0A916T2C2</accession>
<proteinExistence type="predicted"/>
<dbReference type="RefSeq" id="WP_188836284.1">
    <property type="nucleotide sequence ID" value="NZ_BMHI01000002.1"/>
</dbReference>
<organism evidence="2 3">
    <name type="scientific">Flexivirga endophytica</name>
    <dbReference type="NCBI Taxonomy" id="1849103"/>
    <lineage>
        <taxon>Bacteria</taxon>
        <taxon>Bacillati</taxon>
        <taxon>Actinomycetota</taxon>
        <taxon>Actinomycetes</taxon>
        <taxon>Micrococcales</taxon>
        <taxon>Dermacoccaceae</taxon>
        <taxon>Flexivirga</taxon>
    </lineage>
</organism>